<reference evidence="3" key="1">
    <citation type="submission" date="2022-06" db="EMBL/GenBank/DDBJ databases">
        <title>Genome public.</title>
        <authorList>
            <person name="Sun Q."/>
        </authorList>
    </citation>
    <scope>NUCLEOTIDE SEQUENCE</scope>
    <source>
        <strain evidence="3">CWNU-1</strain>
    </source>
</reference>
<feature type="domain" description="Histidine kinase/HSP90-like ATPase" evidence="2">
    <location>
        <begin position="14"/>
        <end position="96"/>
    </location>
</feature>
<dbReference type="InterPro" id="IPR003594">
    <property type="entry name" value="HATPase_dom"/>
</dbReference>
<evidence type="ECO:0000256" key="1">
    <source>
        <dbReference type="ARBA" id="ARBA00022527"/>
    </source>
</evidence>
<keyword evidence="1" id="KW-0418">Kinase</keyword>
<dbReference type="InterPro" id="IPR050267">
    <property type="entry name" value="Anti-sigma-factor_SerPK"/>
</dbReference>
<keyword evidence="1" id="KW-0808">Transferase</keyword>
<sequence length="181" mass="19672">MHGQPACRYTVEVQASTERIPQIRRILAAHLRHWKLEAHIVPVCRAVDELIGNVIQHVPGDRACEVELRWAGRHLVVSVADRDSRMPRLTSSSPPRGGLATVALLSDSWGTCGTPGGKVIWFSRRINEAQRVLPAAPTPGAPLPEANLLPSLAPVPWEGVGDAVRTAAEATRAVTRAAWLR</sequence>
<dbReference type="Proteomes" id="UP001431429">
    <property type="component" value="Unassembled WGS sequence"/>
</dbReference>
<evidence type="ECO:0000259" key="2">
    <source>
        <dbReference type="Pfam" id="PF13581"/>
    </source>
</evidence>
<dbReference type="GO" id="GO:0005524">
    <property type="term" value="F:ATP binding"/>
    <property type="evidence" value="ECO:0007669"/>
    <property type="project" value="UniProtKB-KW"/>
</dbReference>
<keyword evidence="1" id="KW-0723">Serine/threonine-protein kinase</keyword>
<gene>
    <name evidence="3" type="ORF">NBG84_25940</name>
</gene>
<dbReference type="EMBL" id="JAMQAW010000032">
    <property type="protein sequence ID" value="MCM2391685.1"/>
    <property type="molecule type" value="Genomic_DNA"/>
</dbReference>
<keyword evidence="4" id="KW-1185">Reference proteome</keyword>
<evidence type="ECO:0000313" key="4">
    <source>
        <dbReference type="Proteomes" id="UP001431429"/>
    </source>
</evidence>
<comment type="caution">
    <text evidence="3">The sequence shown here is derived from an EMBL/GenBank/DDBJ whole genome shotgun (WGS) entry which is preliminary data.</text>
</comment>
<dbReference type="PANTHER" id="PTHR35526">
    <property type="entry name" value="ANTI-SIGMA-F FACTOR RSBW-RELATED"/>
    <property type="match status" value="1"/>
</dbReference>
<protein>
    <submittedName>
        <fullName evidence="3">ATP-binding protein</fullName>
    </submittedName>
</protein>
<organism evidence="3 4">
    <name type="scientific">Streptomyces albipurpureus</name>
    <dbReference type="NCBI Taxonomy" id="2897419"/>
    <lineage>
        <taxon>Bacteria</taxon>
        <taxon>Bacillati</taxon>
        <taxon>Actinomycetota</taxon>
        <taxon>Actinomycetes</taxon>
        <taxon>Kitasatosporales</taxon>
        <taxon>Streptomycetaceae</taxon>
        <taxon>Streptomyces</taxon>
    </lineage>
</organism>
<accession>A0ABT0UUA7</accession>
<keyword evidence="3" id="KW-0547">Nucleotide-binding</keyword>
<dbReference type="SUPFAM" id="SSF55874">
    <property type="entry name" value="ATPase domain of HSP90 chaperone/DNA topoisomerase II/histidine kinase"/>
    <property type="match status" value="1"/>
</dbReference>
<dbReference type="PANTHER" id="PTHR35526:SF3">
    <property type="entry name" value="ANTI-SIGMA-F FACTOR RSBW"/>
    <property type="match status" value="1"/>
</dbReference>
<name>A0ABT0UUA7_9ACTN</name>
<proteinExistence type="predicted"/>
<dbReference type="RefSeq" id="WP_250922012.1">
    <property type="nucleotide sequence ID" value="NZ_JAMQAW010000032.1"/>
</dbReference>
<dbReference type="CDD" id="cd16936">
    <property type="entry name" value="HATPase_RsbW-like"/>
    <property type="match status" value="1"/>
</dbReference>
<dbReference type="Gene3D" id="3.30.565.10">
    <property type="entry name" value="Histidine kinase-like ATPase, C-terminal domain"/>
    <property type="match status" value="1"/>
</dbReference>
<keyword evidence="3" id="KW-0067">ATP-binding</keyword>
<evidence type="ECO:0000313" key="3">
    <source>
        <dbReference type="EMBL" id="MCM2391685.1"/>
    </source>
</evidence>
<dbReference type="Pfam" id="PF13581">
    <property type="entry name" value="HATPase_c_2"/>
    <property type="match status" value="1"/>
</dbReference>
<dbReference type="InterPro" id="IPR036890">
    <property type="entry name" value="HATPase_C_sf"/>
</dbReference>